<protein>
    <submittedName>
        <fullName evidence="2">Helix-turn-helix domain-containing protein</fullName>
    </submittedName>
</protein>
<evidence type="ECO:0000313" key="2">
    <source>
        <dbReference type="EMBL" id="SCE63615.1"/>
    </source>
</evidence>
<dbReference type="SUPFAM" id="SSF46785">
    <property type="entry name" value="Winged helix' DNA-binding domain"/>
    <property type="match status" value="1"/>
</dbReference>
<dbReference type="EMBL" id="FMCW01000001">
    <property type="protein sequence ID" value="SCE63615.1"/>
    <property type="molecule type" value="Genomic_DNA"/>
</dbReference>
<sequence length="204" mass="22506">MTDAQTPGETDAPQQGGFDRVAEEALSHPVRAALLDLVRRRGTLTATEAARELGGNSGQHSFHLRQLARYGFIEEAPHGPGRVRPWRLAAPVAEPEPQEELSGLARGLEDEAYRNWLAQRDRAPQRWRHDEAFSQVLYLTPRELTEIGAAVRELVNRYRHREHRPLTRPPGSAPVAVVARLFPLLEPDLAGPGGDPSGDTGPQS</sequence>
<organism evidence="2 3">
    <name type="scientific">Micromonospora haikouensis</name>
    <dbReference type="NCBI Taxonomy" id="686309"/>
    <lineage>
        <taxon>Bacteria</taxon>
        <taxon>Bacillati</taxon>
        <taxon>Actinomycetota</taxon>
        <taxon>Actinomycetes</taxon>
        <taxon>Micromonosporales</taxon>
        <taxon>Micromonosporaceae</taxon>
        <taxon>Micromonospora</taxon>
    </lineage>
</organism>
<evidence type="ECO:0000313" key="3">
    <source>
        <dbReference type="Proteomes" id="UP000199375"/>
    </source>
</evidence>
<dbReference type="InterPro" id="IPR036390">
    <property type="entry name" value="WH_DNA-bd_sf"/>
</dbReference>
<dbReference type="CDD" id="cd00090">
    <property type="entry name" value="HTH_ARSR"/>
    <property type="match status" value="1"/>
</dbReference>
<dbReference type="Proteomes" id="UP000199375">
    <property type="component" value="Unassembled WGS sequence"/>
</dbReference>
<dbReference type="InterPro" id="IPR011991">
    <property type="entry name" value="ArsR-like_HTH"/>
</dbReference>
<dbReference type="Gene3D" id="1.10.10.10">
    <property type="entry name" value="Winged helix-like DNA-binding domain superfamily/Winged helix DNA-binding domain"/>
    <property type="match status" value="1"/>
</dbReference>
<dbReference type="InterPro" id="IPR036388">
    <property type="entry name" value="WH-like_DNA-bd_sf"/>
</dbReference>
<accession>A0A1C4TW06</accession>
<gene>
    <name evidence="2" type="ORF">GA0070558_10148</name>
</gene>
<feature type="region of interest" description="Disordered" evidence="1">
    <location>
        <begin position="1"/>
        <end position="21"/>
    </location>
</feature>
<name>A0A1C4TW06_9ACTN</name>
<reference evidence="2 3" key="1">
    <citation type="submission" date="2016-06" db="EMBL/GenBank/DDBJ databases">
        <authorList>
            <person name="Kjaerup R.B."/>
            <person name="Dalgaard T.S."/>
            <person name="Juul-Madsen H.R."/>
        </authorList>
    </citation>
    <scope>NUCLEOTIDE SEQUENCE [LARGE SCALE GENOMIC DNA]</scope>
    <source>
        <strain evidence="2 3">DSM 45626</strain>
    </source>
</reference>
<evidence type="ECO:0000256" key="1">
    <source>
        <dbReference type="SAM" id="MobiDB-lite"/>
    </source>
</evidence>
<dbReference type="AlphaFoldDB" id="A0A1C4TW06"/>
<dbReference type="RefSeq" id="WP_218106940.1">
    <property type="nucleotide sequence ID" value="NZ_FMCW01000001.1"/>
</dbReference>
<dbReference type="Pfam" id="PF12840">
    <property type="entry name" value="HTH_20"/>
    <property type="match status" value="1"/>
</dbReference>
<proteinExistence type="predicted"/>